<evidence type="ECO:0000313" key="7">
    <source>
        <dbReference type="EMBL" id="AGF77816.1"/>
    </source>
</evidence>
<evidence type="ECO:0000313" key="8">
    <source>
        <dbReference type="Proteomes" id="UP000011721"/>
    </source>
</evidence>
<accession>M1PMZ5</accession>
<dbReference type="STRING" id="1167006.UWK_01253"/>
<dbReference type="InterPro" id="IPR002933">
    <property type="entry name" value="Peptidase_M20"/>
</dbReference>
<evidence type="ECO:0000259" key="6">
    <source>
        <dbReference type="Pfam" id="PF07687"/>
    </source>
</evidence>
<dbReference type="GO" id="GO:0046872">
    <property type="term" value="F:metal ion binding"/>
    <property type="evidence" value="ECO:0007669"/>
    <property type="project" value="UniProtKB-UniRule"/>
</dbReference>
<dbReference type="InterPro" id="IPR008007">
    <property type="entry name" value="Peptidase_M42"/>
</dbReference>
<dbReference type="Gene3D" id="3.30.70.360">
    <property type="match status" value="1"/>
</dbReference>
<keyword evidence="4" id="KW-0862">Zinc</keyword>
<comment type="similarity">
    <text evidence="5">Belongs to the peptidase M42 family.</text>
</comment>
<dbReference type="Gene3D" id="3.40.630.10">
    <property type="entry name" value="Zn peptidases"/>
    <property type="match status" value="1"/>
</dbReference>
<protein>
    <submittedName>
        <fullName evidence="7">Peptidase T-like protein</fullName>
    </submittedName>
</protein>
<evidence type="ECO:0000256" key="2">
    <source>
        <dbReference type="ARBA" id="ARBA00022723"/>
    </source>
</evidence>
<dbReference type="SUPFAM" id="SSF55031">
    <property type="entry name" value="Bacterial exopeptidase dimerisation domain"/>
    <property type="match status" value="1"/>
</dbReference>
<evidence type="ECO:0000256" key="5">
    <source>
        <dbReference type="PIRNR" id="PIRNR001123"/>
    </source>
</evidence>
<dbReference type="PATRIC" id="fig|1167006.5.peg.1381"/>
<dbReference type="EMBL" id="CP003985">
    <property type="protein sequence ID" value="AGF77816.1"/>
    <property type="molecule type" value="Genomic_DNA"/>
</dbReference>
<dbReference type="InterPro" id="IPR036264">
    <property type="entry name" value="Bact_exopeptidase_dim_dom"/>
</dbReference>
<evidence type="ECO:0000256" key="3">
    <source>
        <dbReference type="ARBA" id="ARBA00022801"/>
    </source>
</evidence>
<sequence>MTTYAIDRERLADTFTRLCEIDSPSREEGRLADYLRELFTELGADSVVEDGSAKNTGADCGNLVVHFSGNVPKEPLFYACHMDTVEPGRGVKVRRVGDIFTTAGDTVLGGDDKSGIAAVIELIRVLKDEKIPHGPIDIILTTCEEIGLLGAKNLDIGLVRAKSGYALDSTGIDKVIMGAPAANHLKIEVHGIAAHAGLNPEQGVSAFCLAARAIADLRLGRLDEQSTANFGLIKGGVATNIVPDLITIEGEVRSHSPAKLEAYTREIESTFRNVVKGWSAQIRNGKHPSVEVAVETEYPCMYLEDDDPTILRVRRAGNLLEREILFQIAGGGSDANIFNSYGLKTAIIATGMDKVHTTDECLDLRDLVSLTELLLAVAES</sequence>
<dbReference type="eggNOG" id="COG2195">
    <property type="taxonomic scope" value="Bacteria"/>
</dbReference>
<organism evidence="7 8">
    <name type="scientific">Desulfocapsa sulfexigens (strain DSM 10523 / SB164P1)</name>
    <dbReference type="NCBI Taxonomy" id="1167006"/>
    <lineage>
        <taxon>Bacteria</taxon>
        <taxon>Pseudomonadati</taxon>
        <taxon>Thermodesulfobacteriota</taxon>
        <taxon>Desulfobulbia</taxon>
        <taxon>Desulfobulbales</taxon>
        <taxon>Desulfocapsaceae</taxon>
        <taxon>Desulfocapsa</taxon>
    </lineage>
</organism>
<dbReference type="Pfam" id="PF07687">
    <property type="entry name" value="M20_dimer"/>
    <property type="match status" value="1"/>
</dbReference>
<gene>
    <name evidence="7" type="ordered locus">UWK_01253</name>
</gene>
<dbReference type="NCBIfam" id="TIGR01883">
    <property type="entry name" value="PepT-like"/>
    <property type="match status" value="1"/>
</dbReference>
<dbReference type="InterPro" id="IPR011650">
    <property type="entry name" value="Peptidase_M20_dimer"/>
</dbReference>
<dbReference type="InterPro" id="IPR010162">
    <property type="entry name" value="PepT-like"/>
</dbReference>
<dbReference type="SUPFAM" id="SSF53187">
    <property type="entry name" value="Zn-dependent exopeptidases"/>
    <property type="match status" value="1"/>
</dbReference>
<evidence type="ECO:0000256" key="1">
    <source>
        <dbReference type="ARBA" id="ARBA00001947"/>
    </source>
</evidence>
<dbReference type="OrthoDB" id="9809784at2"/>
<keyword evidence="2" id="KW-0479">Metal-binding</keyword>
<dbReference type="Pfam" id="PF01546">
    <property type="entry name" value="Peptidase_M20"/>
    <property type="match status" value="1"/>
</dbReference>
<reference evidence="8" key="1">
    <citation type="journal article" date="2013" name="Stand. Genomic Sci.">
        <title>Complete genome sequence of Desulfocapsa sulfexigens, a marine deltaproteobacterium specialized in disproportionating inorganic sulfur compounds.</title>
        <authorList>
            <person name="Finster K.W."/>
            <person name="Kjeldsen K.U."/>
            <person name="Kube M."/>
            <person name="Reinhardt R."/>
            <person name="Mussmann M."/>
            <person name="Amann R."/>
            <person name="Schreiber L."/>
        </authorList>
    </citation>
    <scope>NUCLEOTIDE SEQUENCE [LARGE SCALE GENOMIC DNA]</scope>
    <source>
        <strain evidence="8">DSM 10523 / SB164P1</strain>
    </source>
</reference>
<dbReference type="PANTHER" id="PTHR42994">
    <property type="entry name" value="PEPTIDASE T"/>
    <property type="match status" value="1"/>
</dbReference>
<evidence type="ECO:0000256" key="4">
    <source>
        <dbReference type="ARBA" id="ARBA00022833"/>
    </source>
</evidence>
<keyword evidence="3" id="KW-0378">Hydrolase</keyword>
<dbReference type="KEGG" id="dsf:UWK_01253"/>
<dbReference type="GO" id="GO:0004177">
    <property type="term" value="F:aminopeptidase activity"/>
    <property type="evidence" value="ECO:0007669"/>
    <property type="project" value="UniProtKB-UniRule"/>
</dbReference>
<dbReference type="PIRSF" id="PIRSF001123">
    <property type="entry name" value="PepA_GA"/>
    <property type="match status" value="1"/>
</dbReference>
<comment type="cofactor">
    <cofactor evidence="1">
        <name>Zn(2+)</name>
        <dbReference type="ChEBI" id="CHEBI:29105"/>
    </cofactor>
</comment>
<dbReference type="Proteomes" id="UP000011721">
    <property type="component" value="Chromosome"/>
</dbReference>
<dbReference type="RefSeq" id="WP_015403508.1">
    <property type="nucleotide sequence ID" value="NC_020304.1"/>
</dbReference>
<dbReference type="AlphaFoldDB" id="M1PMZ5"/>
<keyword evidence="8" id="KW-1185">Reference proteome</keyword>
<name>M1PMZ5_DESSD</name>
<dbReference type="HOGENOM" id="CLU_021802_6_0_7"/>
<dbReference type="PANTHER" id="PTHR42994:SF2">
    <property type="entry name" value="PEPTIDASE"/>
    <property type="match status" value="1"/>
</dbReference>
<feature type="domain" description="Peptidase M20 dimerisation" evidence="6">
    <location>
        <begin position="185"/>
        <end position="276"/>
    </location>
</feature>
<proteinExistence type="inferred from homology"/>